<evidence type="ECO:0000313" key="1">
    <source>
        <dbReference type="EMBL" id="KAI4380699.1"/>
    </source>
</evidence>
<accession>A0ACB9RP88</accession>
<sequence length="110" mass="12156">MASSRTIAARLCSRLGSLSLNHVAKPSSSPGICLPWVVRLPVELSTTTLLMPLHTAIASSLLLSSSRSNERESLCETPSSLWTMLFNMNQAVAIAFFFLWDTLHRHKCLQ</sequence>
<organism evidence="1 2">
    <name type="scientific">Melastoma candidum</name>
    <dbReference type="NCBI Taxonomy" id="119954"/>
    <lineage>
        <taxon>Eukaryota</taxon>
        <taxon>Viridiplantae</taxon>
        <taxon>Streptophyta</taxon>
        <taxon>Embryophyta</taxon>
        <taxon>Tracheophyta</taxon>
        <taxon>Spermatophyta</taxon>
        <taxon>Magnoliopsida</taxon>
        <taxon>eudicotyledons</taxon>
        <taxon>Gunneridae</taxon>
        <taxon>Pentapetalae</taxon>
        <taxon>rosids</taxon>
        <taxon>malvids</taxon>
        <taxon>Myrtales</taxon>
        <taxon>Melastomataceae</taxon>
        <taxon>Melastomatoideae</taxon>
        <taxon>Melastomateae</taxon>
        <taxon>Melastoma</taxon>
    </lineage>
</organism>
<gene>
    <name evidence="1" type="ORF">MLD38_006862</name>
</gene>
<dbReference type="EMBL" id="CM042882">
    <property type="protein sequence ID" value="KAI4380699.1"/>
    <property type="molecule type" value="Genomic_DNA"/>
</dbReference>
<evidence type="ECO:0000313" key="2">
    <source>
        <dbReference type="Proteomes" id="UP001057402"/>
    </source>
</evidence>
<keyword evidence="2" id="KW-1185">Reference proteome</keyword>
<proteinExistence type="predicted"/>
<protein>
    <submittedName>
        <fullName evidence="1">Uncharacterized protein</fullName>
    </submittedName>
</protein>
<name>A0ACB9RP88_9MYRT</name>
<dbReference type="Proteomes" id="UP001057402">
    <property type="component" value="Chromosome 3"/>
</dbReference>
<reference evidence="2" key="1">
    <citation type="journal article" date="2023" name="Front. Plant Sci.">
        <title>Chromosomal-level genome assembly of Melastoma candidum provides insights into trichome evolution.</title>
        <authorList>
            <person name="Zhong Y."/>
            <person name="Wu W."/>
            <person name="Sun C."/>
            <person name="Zou P."/>
            <person name="Liu Y."/>
            <person name="Dai S."/>
            <person name="Zhou R."/>
        </authorList>
    </citation>
    <scope>NUCLEOTIDE SEQUENCE [LARGE SCALE GENOMIC DNA]</scope>
</reference>
<comment type="caution">
    <text evidence="1">The sequence shown here is derived from an EMBL/GenBank/DDBJ whole genome shotgun (WGS) entry which is preliminary data.</text>
</comment>